<dbReference type="Gene3D" id="3.30.70.1590">
    <property type="match status" value="1"/>
</dbReference>
<dbReference type="GO" id="GO:0000146">
    <property type="term" value="F:microfilament motor activity"/>
    <property type="evidence" value="ECO:0007669"/>
    <property type="project" value="TreeGrafter"/>
</dbReference>
<dbReference type="PANTHER" id="PTHR13140:SF706">
    <property type="entry name" value="DILUTE CLASS UNCONVENTIONAL MYOSIN, ISOFORM C"/>
    <property type="match status" value="1"/>
</dbReference>
<dbReference type="AlphaFoldDB" id="A0A7S2XMM1"/>
<dbReference type="PROSITE" id="PS51456">
    <property type="entry name" value="MYOSIN_MOTOR"/>
    <property type="match status" value="1"/>
</dbReference>
<evidence type="ECO:0000256" key="4">
    <source>
        <dbReference type="ARBA" id="ARBA00023175"/>
    </source>
</evidence>
<name>A0A7S2XMM1_9STRA</name>
<dbReference type="GO" id="GO:0051015">
    <property type="term" value="F:actin filament binding"/>
    <property type="evidence" value="ECO:0007669"/>
    <property type="project" value="TreeGrafter"/>
</dbReference>
<dbReference type="InterPro" id="IPR001609">
    <property type="entry name" value="Myosin_head_motor_dom-like"/>
</dbReference>
<gene>
    <name evidence="9" type="ORF">ASEP1449_LOCUS7346</name>
</gene>
<dbReference type="GO" id="GO:0016459">
    <property type="term" value="C:myosin complex"/>
    <property type="evidence" value="ECO:0007669"/>
    <property type="project" value="UniProtKB-KW"/>
</dbReference>
<dbReference type="GO" id="GO:0016020">
    <property type="term" value="C:membrane"/>
    <property type="evidence" value="ECO:0007669"/>
    <property type="project" value="TreeGrafter"/>
</dbReference>
<keyword evidence="4 6" id="KW-0505">Motor protein</keyword>
<evidence type="ECO:0000256" key="7">
    <source>
        <dbReference type="SAM" id="MobiDB-lite"/>
    </source>
</evidence>
<keyword evidence="1 6" id="KW-0547">Nucleotide-binding</keyword>
<dbReference type="InterPro" id="IPR027417">
    <property type="entry name" value="P-loop_NTPase"/>
</dbReference>
<dbReference type="EMBL" id="HBHQ01010929">
    <property type="protein sequence ID" value="CAD9815520.1"/>
    <property type="molecule type" value="Transcribed_RNA"/>
</dbReference>
<keyword evidence="3 6" id="KW-0518">Myosin</keyword>
<evidence type="ECO:0000256" key="2">
    <source>
        <dbReference type="ARBA" id="ARBA00022840"/>
    </source>
</evidence>
<feature type="binding site" evidence="6">
    <location>
        <begin position="460"/>
        <end position="467"/>
    </location>
    <ligand>
        <name>ATP</name>
        <dbReference type="ChEBI" id="CHEBI:30616"/>
    </ligand>
</feature>
<dbReference type="SUPFAM" id="SSF52540">
    <property type="entry name" value="P-loop containing nucleoside triphosphate hydrolases"/>
    <property type="match status" value="1"/>
</dbReference>
<dbReference type="InterPro" id="IPR025662">
    <property type="entry name" value="Sigma_54_int_dom_ATP-bd_1"/>
</dbReference>
<evidence type="ECO:0000256" key="3">
    <source>
        <dbReference type="ARBA" id="ARBA00023123"/>
    </source>
</evidence>
<dbReference type="Gene3D" id="1.20.58.530">
    <property type="match status" value="1"/>
</dbReference>
<organism evidence="9">
    <name type="scientific">Attheya septentrionalis</name>
    <dbReference type="NCBI Taxonomy" id="420275"/>
    <lineage>
        <taxon>Eukaryota</taxon>
        <taxon>Sar</taxon>
        <taxon>Stramenopiles</taxon>
        <taxon>Ochrophyta</taxon>
        <taxon>Bacillariophyta</taxon>
        <taxon>Coscinodiscophyceae</taxon>
        <taxon>Chaetocerotophycidae</taxon>
        <taxon>Chaetocerotales</taxon>
        <taxon>Attheyaceae</taxon>
        <taxon>Attheya</taxon>
    </lineage>
</organism>
<feature type="compositionally biased region" description="Low complexity" evidence="7">
    <location>
        <begin position="50"/>
        <end position="79"/>
    </location>
</feature>
<comment type="similarity">
    <text evidence="6">Belongs to the TRAFAC class myosin-kinesin ATPase superfamily. Myosin family.</text>
</comment>
<feature type="domain" description="Myosin motor" evidence="8">
    <location>
        <begin position="355"/>
        <end position="1180"/>
    </location>
</feature>
<reference evidence="9" key="1">
    <citation type="submission" date="2021-01" db="EMBL/GenBank/DDBJ databases">
        <authorList>
            <person name="Corre E."/>
            <person name="Pelletier E."/>
            <person name="Niang G."/>
            <person name="Scheremetjew M."/>
            <person name="Finn R."/>
            <person name="Kale V."/>
            <person name="Holt S."/>
            <person name="Cochrane G."/>
            <person name="Meng A."/>
            <person name="Brown T."/>
            <person name="Cohen L."/>
        </authorList>
    </citation>
    <scope>NUCLEOTIDE SEQUENCE</scope>
    <source>
        <strain evidence="9">CCMP2084</strain>
    </source>
</reference>
<dbReference type="Gene3D" id="1.20.120.720">
    <property type="entry name" value="Myosin VI head, motor domain, U50 subdomain"/>
    <property type="match status" value="1"/>
</dbReference>
<feature type="region of interest" description="Actin-binding" evidence="6">
    <location>
        <begin position="1034"/>
        <end position="1056"/>
    </location>
</feature>
<protein>
    <recommendedName>
        <fullName evidence="8">Myosin motor domain-containing protein</fullName>
    </recommendedName>
</protein>
<accession>A0A7S2XMM1</accession>
<evidence type="ECO:0000256" key="6">
    <source>
        <dbReference type="PROSITE-ProRule" id="PRU00782"/>
    </source>
</evidence>
<dbReference type="PROSITE" id="PS00675">
    <property type="entry name" value="SIGMA54_INTERACT_1"/>
    <property type="match status" value="1"/>
</dbReference>
<feature type="compositionally biased region" description="Basic and acidic residues" evidence="7">
    <location>
        <begin position="9"/>
        <end position="29"/>
    </location>
</feature>
<feature type="region of interest" description="Disordered" evidence="7">
    <location>
        <begin position="1"/>
        <end position="93"/>
    </location>
</feature>
<keyword evidence="5 6" id="KW-0009">Actin-binding</keyword>
<dbReference type="PANTHER" id="PTHR13140">
    <property type="entry name" value="MYOSIN"/>
    <property type="match status" value="1"/>
</dbReference>
<feature type="region of interest" description="Disordered" evidence="7">
    <location>
        <begin position="267"/>
        <end position="289"/>
    </location>
</feature>
<keyword evidence="2 6" id="KW-0067">ATP-binding</keyword>
<dbReference type="SMART" id="SM00242">
    <property type="entry name" value="MYSc"/>
    <property type="match status" value="1"/>
</dbReference>
<feature type="region of interest" description="Disordered" evidence="7">
    <location>
        <begin position="110"/>
        <end position="146"/>
    </location>
</feature>
<dbReference type="GO" id="GO:0005737">
    <property type="term" value="C:cytoplasm"/>
    <property type="evidence" value="ECO:0007669"/>
    <property type="project" value="TreeGrafter"/>
</dbReference>
<dbReference type="GO" id="GO:0007015">
    <property type="term" value="P:actin filament organization"/>
    <property type="evidence" value="ECO:0007669"/>
    <property type="project" value="TreeGrafter"/>
</dbReference>
<dbReference type="Pfam" id="PF00063">
    <property type="entry name" value="Myosin_head"/>
    <property type="match status" value="1"/>
</dbReference>
<evidence type="ECO:0000313" key="9">
    <source>
        <dbReference type="EMBL" id="CAD9815520.1"/>
    </source>
</evidence>
<evidence type="ECO:0000256" key="5">
    <source>
        <dbReference type="ARBA" id="ARBA00023203"/>
    </source>
</evidence>
<dbReference type="PRINTS" id="PR00193">
    <property type="entry name" value="MYOSINHEAVY"/>
</dbReference>
<dbReference type="CDD" id="cd00124">
    <property type="entry name" value="MYSc"/>
    <property type="match status" value="1"/>
</dbReference>
<sequence>MGFPSKVAIQREDSMPLEKMKSDMHTELKMKKKQASSSKTMDMSLGSLYGGDSSPQSSYDSSQGDATTTTAGTEQTNETPNEDQEPGEPTGLPNLLEQSLVLTDIFSETVNDTNDDAPAEAQKDETPGQASMDPTTVGEASTDDDSPVVTGMHMMTNSIDLHNVHTQSTAVFVKDARYGWRPAELLRSQSTDVASVILTPHPAIRYTDEQREAAANIAAAKKLAKRADNSSNSLSSSFQASSLYHSSSSYHFFNSGSSFDDCNSSISSMTSSHHRSSGTVGPSAVSAPKTTAIEDTPSIPKIASSIHTSNHVSFSLLDVEKAEEEEITTTMVHLSDYESGALPLQDVDESTGKLIVRDDLSDIPYLHEASILYNLATRHAQQCPYTRAGVVVVSMNPFQWIDDLYSLEQRKLYADHFVWKPKSQLLSQGKKLPPHVYEASSLAYRGLIIDGKDQSILVSGESGAGKTELCKILMTHLATLHLTRIPETDHEEENVEMSPITVFSTPITTVETQSLSGKPSVMKRIAKKIQKKITRAVSSHSITQTIEEEKEGDSDQEHEGTNWSDEDEQLEAELTQVPETTNSIVQRVVDSNPLLEAFGNAKTSRNDNSSRFSKYTQLQFHLKYLGHASASCELAGSLCKTFLLEKSRVVNHNGGERTFHIFYQLLDAPEEYKTNLWSGLSGTNASSFKYVGQPPTDVIEGVTDGERWNEVYAGLNLLGVRGEKLATLMRTLCVILQLGNLVFDPDPSNDDASTISSTDELDKLCDILGVSSESISACLTSRTLVATKDTFTVPSNAAQAKVTCDALAKELYSATFDWLVQAINDSTCVEKNYIDAPTVERFGIIGLLDIFGFESFEKNYFEQLLINHANERLQQKFTIDLFESMYEEYESEGIKLEQIQYQDNSIIIDLVEGRLGLIALLNEECLRPRGSDKGFVNKIYAHNRKGSPRNKETALRREKGFQRNEFAVEHYAGTVRYDAHNFVMKNNDAISPDVIACIARSSNELIASAFGPRVEENQATLVHQTVWTKFQSQLSLLMEDINKTTTRYIRCIVPNKEKQVLMTDLTYTVSQLHSAGVLSAVTISRSTFPNRMDIPVVVDRFSFLRSADCKLTQKSTPDMEHETDSDVASDLLGVSLRAMINSAKDDRSTPEEEIKMPFICGKTRVYFRSGVLEFLEAKRLRAFDQMATKIQCFVRCRSALQTHDVLWNAREEKRALERERINAGIMPPLPPPTKKSTNGISLFLGCFSGCVGLSAHHHDVS</sequence>
<dbReference type="Gene3D" id="1.10.10.820">
    <property type="match status" value="1"/>
</dbReference>
<evidence type="ECO:0000256" key="1">
    <source>
        <dbReference type="ARBA" id="ARBA00022741"/>
    </source>
</evidence>
<dbReference type="Gene3D" id="3.40.850.10">
    <property type="entry name" value="Kinesin motor domain"/>
    <property type="match status" value="2"/>
</dbReference>
<dbReference type="InterPro" id="IPR036961">
    <property type="entry name" value="Kinesin_motor_dom_sf"/>
</dbReference>
<feature type="region of interest" description="Disordered" evidence="7">
    <location>
        <begin position="540"/>
        <end position="569"/>
    </location>
</feature>
<dbReference type="GO" id="GO:0005524">
    <property type="term" value="F:ATP binding"/>
    <property type="evidence" value="ECO:0007669"/>
    <property type="project" value="UniProtKB-UniRule"/>
</dbReference>
<proteinExistence type="inferred from homology"/>
<evidence type="ECO:0000259" key="8">
    <source>
        <dbReference type="PROSITE" id="PS51456"/>
    </source>
</evidence>